<dbReference type="AlphaFoldDB" id="A0A8J3R9N5"/>
<keyword evidence="3" id="KW-1185">Reference proteome</keyword>
<name>A0A8J3R9N5_9ACTN</name>
<dbReference type="EMBL" id="BOOG01000021">
    <property type="protein sequence ID" value="GIH70326.1"/>
    <property type="molecule type" value="Genomic_DNA"/>
</dbReference>
<sequence>MTQEASAVSSGSAPIPDGFTCTDPQRRLILHQGDADQAPRQNLSDWIEPLPRLQVLPLPGDQFALVLSGYRDQDGLDLETLTRAGRECGAKTFMVFDQHIEVG</sequence>
<accession>A0A8J3R9N5</accession>
<dbReference type="Proteomes" id="UP000610966">
    <property type="component" value="Unassembled WGS sequence"/>
</dbReference>
<organism evidence="2 3">
    <name type="scientific">Sphaerimonospora thailandensis</name>
    <dbReference type="NCBI Taxonomy" id="795644"/>
    <lineage>
        <taxon>Bacteria</taxon>
        <taxon>Bacillati</taxon>
        <taxon>Actinomycetota</taxon>
        <taxon>Actinomycetes</taxon>
        <taxon>Streptosporangiales</taxon>
        <taxon>Streptosporangiaceae</taxon>
        <taxon>Sphaerimonospora</taxon>
    </lineage>
</organism>
<evidence type="ECO:0000313" key="2">
    <source>
        <dbReference type="EMBL" id="GIH70326.1"/>
    </source>
</evidence>
<feature type="compositionally biased region" description="Polar residues" evidence="1">
    <location>
        <begin position="1"/>
        <end position="12"/>
    </location>
</feature>
<dbReference type="RefSeq" id="WP_204016045.1">
    <property type="nucleotide sequence ID" value="NZ_BOOG01000021.1"/>
</dbReference>
<reference evidence="2" key="1">
    <citation type="submission" date="2021-01" db="EMBL/GenBank/DDBJ databases">
        <title>Whole genome shotgun sequence of Sphaerimonospora thailandensis NBRC 107569.</title>
        <authorList>
            <person name="Komaki H."/>
            <person name="Tamura T."/>
        </authorList>
    </citation>
    <scope>NUCLEOTIDE SEQUENCE</scope>
    <source>
        <strain evidence="2">NBRC 107569</strain>
    </source>
</reference>
<proteinExistence type="predicted"/>
<evidence type="ECO:0000256" key="1">
    <source>
        <dbReference type="SAM" id="MobiDB-lite"/>
    </source>
</evidence>
<protein>
    <submittedName>
        <fullName evidence="2">Uncharacterized protein</fullName>
    </submittedName>
</protein>
<gene>
    <name evidence="2" type="ORF">Mth01_25790</name>
</gene>
<evidence type="ECO:0000313" key="3">
    <source>
        <dbReference type="Proteomes" id="UP000610966"/>
    </source>
</evidence>
<feature type="region of interest" description="Disordered" evidence="1">
    <location>
        <begin position="1"/>
        <end position="20"/>
    </location>
</feature>
<comment type="caution">
    <text evidence="2">The sequence shown here is derived from an EMBL/GenBank/DDBJ whole genome shotgun (WGS) entry which is preliminary data.</text>
</comment>